<comment type="subcellular location">
    <subcellularLocation>
        <location evidence="4">Cytoplasm</location>
    </subcellularLocation>
</comment>
<sequence>MPDEITTADVLAAYAMGLFPMAESRDSDEIWWFDPPRRGQLDIAKLHIPSRLKRTVLRHPYDIRIDTAFAAVIDACAAIRTTQVQTWINCPIRDLFIALHRQGFAHSVEAWRDNKLVGGLYGLALGGAFCGESMFSAAPNASKICLVHLCARLWKAGFTLLDTQYVNDHLKQFGAYEIDNATYKLRLQQALGQQPDFHLGSCKIPDARVLVTLYMDQR</sequence>
<dbReference type="InterPro" id="IPR016181">
    <property type="entry name" value="Acyl_CoA_acyltransferase"/>
</dbReference>
<reference evidence="5 6" key="1">
    <citation type="submission" date="2020-07" db="EMBL/GenBank/DDBJ databases">
        <title>Huge and variable diversity of episymbiotic CPR bacteria and DPANN archaea in groundwater ecosystems.</title>
        <authorList>
            <person name="He C.Y."/>
            <person name="Keren R."/>
            <person name="Whittaker M."/>
            <person name="Farag I.F."/>
            <person name="Doudna J."/>
            <person name="Cate J.H.D."/>
            <person name="Banfield J.F."/>
        </authorList>
    </citation>
    <scope>NUCLEOTIDE SEQUENCE [LARGE SCALE GENOMIC DNA]</scope>
    <source>
        <strain evidence="5">NC_groundwater_70_Ag_B-0.1um_54_66</strain>
    </source>
</reference>
<keyword evidence="3 4" id="KW-0012">Acyltransferase</keyword>
<dbReference type="HAMAP" id="MF_00688">
    <property type="entry name" value="Leu_Phe_trans"/>
    <property type="match status" value="1"/>
</dbReference>
<keyword evidence="2 4" id="KW-0808">Transferase</keyword>
<dbReference type="Pfam" id="PF03588">
    <property type="entry name" value="Leu_Phe_trans"/>
    <property type="match status" value="1"/>
</dbReference>
<dbReference type="GO" id="GO:0030163">
    <property type="term" value="P:protein catabolic process"/>
    <property type="evidence" value="ECO:0007669"/>
    <property type="project" value="UniProtKB-UniRule"/>
</dbReference>
<dbReference type="SUPFAM" id="SSF55729">
    <property type="entry name" value="Acyl-CoA N-acyltransferases (Nat)"/>
    <property type="match status" value="1"/>
</dbReference>
<evidence type="ECO:0000313" key="5">
    <source>
        <dbReference type="EMBL" id="QQG36522.1"/>
    </source>
</evidence>
<comment type="catalytic activity">
    <reaction evidence="4">
        <text>L-phenylalanyl-tRNA(Phe) + an N-terminal L-alpha-aminoacyl-[protein] = an N-terminal L-phenylalanyl-L-alpha-aminoacyl-[protein] + tRNA(Phe)</text>
        <dbReference type="Rhea" id="RHEA:43632"/>
        <dbReference type="Rhea" id="RHEA-COMP:9668"/>
        <dbReference type="Rhea" id="RHEA-COMP:9699"/>
        <dbReference type="Rhea" id="RHEA-COMP:10636"/>
        <dbReference type="Rhea" id="RHEA-COMP:10637"/>
        <dbReference type="ChEBI" id="CHEBI:78442"/>
        <dbReference type="ChEBI" id="CHEBI:78531"/>
        <dbReference type="ChEBI" id="CHEBI:78597"/>
        <dbReference type="ChEBI" id="CHEBI:83561"/>
        <dbReference type="EC" id="2.3.2.6"/>
    </reaction>
</comment>
<dbReference type="EMBL" id="CP066681">
    <property type="protein sequence ID" value="QQG36522.1"/>
    <property type="molecule type" value="Genomic_DNA"/>
</dbReference>
<dbReference type="NCBIfam" id="TIGR00667">
    <property type="entry name" value="aat"/>
    <property type="match status" value="1"/>
</dbReference>
<keyword evidence="1 4" id="KW-0963">Cytoplasm</keyword>
<evidence type="ECO:0000313" key="6">
    <source>
        <dbReference type="Proteomes" id="UP000595362"/>
    </source>
</evidence>
<comment type="catalytic activity">
    <reaction evidence="4">
        <text>N-terminal L-arginyl-[protein] + L-leucyl-tRNA(Leu) = N-terminal L-leucyl-L-arginyl-[protein] + tRNA(Leu) + H(+)</text>
        <dbReference type="Rhea" id="RHEA:50416"/>
        <dbReference type="Rhea" id="RHEA-COMP:9613"/>
        <dbReference type="Rhea" id="RHEA-COMP:9622"/>
        <dbReference type="Rhea" id="RHEA-COMP:12672"/>
        <dbReference type="Rhea" id="RHEA-COMP:12673"/>
        <dbReference type="ChEBI" id="CHEBI:15378"/>
        <dbReference type="ChEBI" id="CHEBI:64719"/>
        <dbReference type="ChEBI" id="CHEBI:78442"/>
        <dbReference type="ChEBI" id="CHEBI:78494"/>
        <dbReference type="ChEBI" id="CHEBI:133044"/>
        <dbReference type="EC" id="2.3.2.6"/>
    </reaction>
</comment>
<comment type="similarity">
    <text evidence="4">Belongs to the L/F-transferase family.</text>
</comment>
<evidence type="ECO:0000256" key="1">
    <source>
        <dbReference type="ARBA" id="ARBA00022490"/>
    </source>
</evidence>
<dbReference type="AlphaFoldDB" id="A0A7T5R2Y3"/>
<dbReference type="Gene3D" id="3.40.630.70">
    <property type="entry name" value="Leucyl/phenylalanyl-tRNA-protein transferase, C-terminal domain"/>
    <property type="match status" value="1"/>
</dbReference>
<dbReference type="PANTHER" id="PTHR30098">
    <property type="entry name" value="LEUCYL/PHENYLALANYL-TRNA--PROTEIN TRANSFERASE"/>
    <property type="match status" value="1"/>
</dbReference>
<dbReference type="GO" id="GO:0008914">
    <property type="term" value="F:leucyl-tRNA--protein transferase activity"/>
    <property type="evidence" value="ECO:0007669"/>
    <property type="project" value="UniProtKB-UniRule"/>
</dbReference>
<dbReference type="EC" id="2.3.2.6" evidence="4"/>
<dbReference type="InterPro" id="IPR042203">
    <property type="entry name" value="Leu/Phe-tRNA_Trfase_C"/>
</dbReference>
<comment type="function">
    <text evidence="4">Functions in the N-end rule pathway of protein degradation where it conjugates Leu, Phe and, less efficiently, Met from aminoacyl-tRNAs to the N-termini of proteins containing an N-terminal arginine or lysine.</text>
</comment>
<evidence type="ECO:0000256" key="2">
    <source>
        <dbReference type="ARBA" id="ARBA00022679"/>
    </source>
</evidence>
<name>A0A7T5R2Y3_9BACT</name>
<accession>A0A7T5R2Y3</accession>
<dbReference type="PANTHER" id="PTHR30098:SF2">
    <property type="entry name" value="LEUCYL_PHENYLALANYL-TRNA--PROTEIN TRANSFERASE"/>
    <property type="match status" value="1"/>
</dbReference>
<dbReference type="Proteomes" id="UP000595362">
    <property type="component" value="Chromosome"/>
</dbReference>
<comment type="catalytic activity">
    <reaction evidence="4">
        <text>N-terminal L-lysyl-[protein] + L-leucyl-tRNA(Leu) = N-terminal L-leucyl-L-lysyl-[protein] + tRNA(Leu) + H(+)</text>
        <dbReference type="Rhea" id="RHEA:12340"/>
        <dbReference type="Rhea" id="RHEA-COMP:9613"/>
        <dbReference type="Rhea" id="RHEA-COMP:9622"/>
        <dbReference type="Rhea" id="RHEA-COMP:12670"/>
        <dbReference type="Rhea" id="RHEA-COMP:12671"/>
        <dbReference type="ChEBI" id="CHEBI:15378"/>
        <dbReference type="ChEBI" id="CHEBI:65249"/>
        <dbReference type="ChEBI" id="CHEBI:78442"/>
        <dbReference type="ChEBI" id="CHEBI:78494"/>
        <dbReference type="ChEBI" id="CHEBI:133043"/>
        <dbReference type="EC" id="2.3.2.6"/>
    </reaction>
</comment>
<protein>
    <recommendedName>
        <fullName evidence="4">Leucyl/phenylalanyl-tRNA--protein transferase</fullName>
        <ecNumber evidence="4">2.3.2.6</ecNumber>
    </recommendedName>
    <alternativeName>
        <fullName evidence="4">L/F-transferase</fullName>
    </alternativeName>
    <alternativeName>
        <fullName evidence="4">Leucyltransferase</fullName>
    </alternativeName>
    <alternativeName>
        <fullName evidence="4">Phenyalanyltransferase</fullName>
    </alternativeName>
</protein>
<evidence type="ECO:0000256" key="4">
    <source>
        <dbReference type="HAMAP-Rule" id="MF_00688"/>
    </source>
</evidence>
<organism evidence="5 6">
    <name type="scientific">Micavibrio aeruginosavorus</name>
    <dbReference type="NCBI Taxonomy" id="349221"/>
    <lineage>
        <taxon>Bacteria</taxon>
        <taxon>Pseudomonadati</taxon>
        <taxon>Bdellovibrionota</taxon>
        <taxon>Bdellovibrionia</taxon>
        <taxon>Bdellovibrionales</taxon>
        <taxon>Pseudobdellovibrionaceae</taxon>
        <taxon>Micavibrio</taxon>
    </lineage>
</organism>
<proteinExistence type="inferred from homology"/>
<evidence type="ECO:0000256" key="3">
    <source>
        <dbReference type="ARBA" id="ARBA00023315"/>
    </source>
</evidence>
<dbReference type="InterPro" id="IPR004616">
    <property type="entry name" value="Leu/Phe-tRNA_Trfase"/>
</dbReference>
<gene>
    <name evidence="4" type="primary">aat</name>
    <name evidence="5" type="ORF">HYS17_01655</name>
</gene>
<dbReference type="GO" id="GO:0005737">
    <property type="term" value="C:cytoplasm"/>
    <property type="evidence" value="ECO:0007669"/>
    <property type="project" value="UniProtKB-SubCell"/>
</dbReference>